<evidence type="ECO:0000256" key="3">
    <source>
        <dbReference type="ARBA" id="ARBA00012784"/>
    </source>
</evidence>
<dbReference type="PANTHER" id="PTHR11409">
    <property type="entry name" value="ADENOSINE DEAMINASE"/>
    <property type="match status" value="1"/>
</dbReference>
<dbReference type="GO" id="GO:0004000">
    <property type="term" value="F:adenosine deaminase activity"/>
    <property type="evidence" value="ECO:0007669"/>
    <property type="project" value="TreeGrafter"/>
</dbReference>
<keyword evidence="5" id="KW-0378">Hydrolase</keyword>
<dbReference type="GO" id="GO:0043103">
    <property type="term" value="P:hypoxanthine salvage"/>
    <property type="evidence" value="ECO:0007669"/>
    <property type="project" value="TreeGrafter"/>
</dbReference>
<dbReference type="GO" id="GO:0005829">
    <property type="term" value="C:cytosol"/>
    <property type="evidence" value="ECO:0007669"/>
    <property type="project" value="TreeGrafter"/>
</dbReference>
<dbReference type="KEGG" id="nba:CUN60_11780"/>
<dbReference type="NCBIfam" id="TIGR01430">
    <property type="entry name" value="aden_deam"/>
    <property type="match status" value="1"/>
</dbReference>
<dbReference type="Proteomes" id="UP000236655">
    <property type="component" value="Chromosome"/>
</dbReference>
<dbReference type="GO" id="GO:0060169">
    <property type="term" value="P:negative regulation of adenosine receptor signaling pathway"/>
    <property type="evidence" value="ECO:0007669"/>
    <property type="project" value="TreeGrafter"/>
</dbReference>
<evidence type="ECO:0000256" key="6">
    <source>
        <dbReference type="ARBA" id="ARBA00022833"/>
    </source>
</evidence>
<dbReference type="AlphaFoldDB" id="A0A2I7N9P0"/>
<dbReference type="Gene3D" id="3.20.20.140">
    <property type="entry name" value="Metal-dependent hydrolases"/>
    <property type="match status" value="1"/>
</dbReference>
<dbReference type="PANTHER" id="PTHR11409:SF43">
    <property type="entry name" value="ADENOSINE DEAMINASE"/>
    <property type="match status" value="1"/>
</dbReference>
<sequence length="349" mass="39440">MARKVMMLSFSEIRSMPKVVLHDHLDGGLRATTIVELANQQHIDLPISEPEKLAEWFYNESVAKDLFRCLNAFSVSCSVMQTPESLRRVAYEMMADFANDNVIYVESRFCPFLHLQQGLSYSEVMDSIILGMEQGKRDFGIEYGILICGIRNFTDEINFELAKLCVEFYGEKVVGFDFAGADIGFPLSRQKNTLDLLHKHNIPLTVHAGEAGDIFSIIEALDNKALRIGHACQILNHKDERLVNEVIKRMINEGIHVEINLSSNLGTGVVSELDQHPVMHLFNNGVSLALNPDDRLMFNNSTTNEYWLLAEKYGINEDDIVKMNISALKASFASQEIKDCLIEKYFSHG</sequence>
<comment type="similarity">
    <text evidence="2">Belongs to the metallo-dependent hydrolases superfamily. Adenosine and AMP deaminases family.</text>
</comment>
<dbReference type="GO" id="GO:0009897">
    <property type="term" value="C:external side of plasma membrane"/>
    <property type="evidence" value="ECO:0007669"/>
    <property type="project" value="TreeGrafter"/>
</dbReference>
<dbReference type="Pfam" id="PF00962">
    <property type="entry name" value="A_deaminase"/>
    <property type="match status" value="1"/>
</dbReference>
<protein>
    <recommendedName>
        <fullName evidence="3">adenosine deaminase</fullName>
        <ecNumber evidence="3">3.5.4.4</ecNumber>
    </recommendedName>
</protein>
<keyword evidence="9" id="KW-1185">Reference proteome</keyword>
<dbReference type="SUPFAM" id="SSF51556">
    <property type="entry name" value="Metallo-dependent hydrolases"/>
    <property type="match status" value="1"/>
</dbReference>
<keyword evidence="4" id="KW-0479">Metal-binding</keyword>
<dbReference type="InterPro" id="IPR001365">
    <property type="entry name" value="A_deaminase_dom"/>
</dbReference>
<evidence type="ECO:0000256" key="1">
    <source>
        <dbReference type="ARBA" id="ARBA00001947"/>
    </source>
</evidence>
<accession>A0A2I7N9P0</accession>
<evidence type="ECO:0000256" key="2">
    <source>
        <dbReference type="ARBA" id="ARBA00006676"/>
    </source>
</evidence>
<name>A0A2I7N9P0_9NEIS</name>
<dbReference type="GO" id="GO:0046872">
    <property type="term" value="F:metal ion binding"/>
    <property type="evidence" value="ECO:0007669"/>
    <property type="project" value="UniProtKB-KW"/>
</dbReference>
<dbReference type="GO" id="GO:0046103">
    <property type="term" value="P:inosine biosynthetic process"/>
    <property type="evidence" value="ECO:0007669"/>
    <property type="project" value="TreeGrafter"/>
</dbReference>
<keyword evidence="6" id="KW-0862">Zinc</keyword>
<organism evidence="8 9">
    <name type="scientific">Aquella oligotrophica</name>
    <dbReference type="NCBI Taxonomy" id="2067065"/>
    <lineage>
        <taxon>Bacteria</taxon>
        <taxon>Pseudomonadati</taxon>
        <taxon>Pseudomonadota</taxon>
        <taxon>Betaproteobacteria</taxon>
        <taxon>Neisseriales</taxon>
        <taxon>Neisseriaceae</taxon>
        <taxon>Aquella</taxon>
    </lineage>
</organism>
<dbReference type="EMBL" id="CP024847">
    <property type="protein sequence ID" value="AUR52945.1"/>
    <property type="molecule type" value="Genomic_DNA"/>
</dbReference>
<feature type="domain" description="Adenosine deaminase" evidence="7">
    <location>
        <begin position="17"/>
        <end position="344"/>
    </location>
</feature>
<comment type="cofactor">
    <cofactor evidence="1">
        <name>Zn(2+)</name>
        <dbReference type="ChEBI" id="CHEBI:29105"/>
    </cofactor>
</comment>
<evidence type="ECO:0000256" key="4">
    <source>
        <dbReference type="ARBA" id="ARBA00022723"/>
    </source>
</evidence>
<evidence type="ECO:0000313" key="8">
    <source>
        <dbReference type="EMBL" id="AUR52945.1"/>
    </source>
</evidence>
<evidence type="ECO:0000256" key="5">
    <source>
        <dbReference type="ARBA" id="ARBA00022801"/>
    </source>
</evidence>
<proteinExistence type="inferred from homology"/>
<reference evidence="9" key="1">
    <citation type="submission" date="2017-11" db="EMBL/GenBank/DDBJ databases">
        <authorList>
            <person name="Chan K.G."/>
            <person name="Lee L.S."/>
        </authorList>
    </citation>
    <scope>NUCLEOTIDE SEQUENCE [LARGE SCALE GENOMIC DNA]</scope>
    <source>
        <strain evidence="9">DSM 100970</strain>
    </source>
</reference>
<gene>
    <name evidence="8" type="primary">add</name>
    <name evidence="8" type="ORF">CUN60_11780</name>
</gene>
<dbReference type="EC" id="3.5.4.4" evidence="3"/>
<dbReference type="InterPro" id="IPR006330">
    <property type="entry name" value="Ado/ade_deaminase"/>
</dbReference>
<dbReference type="GO" id="GO:0006154">
    <property type="term" value="P:adenosine catabolic process"/>
    <property type="evidence" value="ECO:0007669"/>
    <property type="project" value="TreeGrafter"/>
</dbReference>
<evidence type="ECO:0000259" key="7">
    <source>
        <dbReference type="Pfam" id="PF00962"/>
    </source>
</evidence>
<evidence type="ECO:0000313" key="9">
    <source>
        <dbReference type="Proteomes" id="UP000236655"/>
    </source>
</evidence>
<dbReference type="InterPro" id="IPR032466">
    <property type="entry name" value="Metal_Hydrolase"/>
</dbReference>